<feature type="region of interest" description="Disordered" evidence="1">
    <location>
        <begin position="52"/>
        <end position="86"/>
    </location>
</feature>
<dbReference type="KEGG" id="vg:65067693"/>
<protein>
    <submittedName>
        <fullName evidence="2">Uncharacterized protein</fullName>
    </submittedName>
</protein>
<evidence type="ECO:0000313" key="2">
    <source>
        <dbReference type="EMBL" id="AXG67728.1"/>
    </source>
</evidence>
<name>A0A345GTW4_9CAUD</name>
<evidence type="ECO:0000256" key="1">
    <source>
        <dbReference type="SAM" id="MobiDB-lite"/>
    </source>
</evidence>
<dbReference type="GeneID" id="65067693"/>
<dbReference type="EMBL" id="MH638294">
    <property type="protein sequence ID" value="AXG67728.1"/>
    <property type="molecule type" value="Genomic_DNA"/>
</dbReference>
<feature type="compositionally biased region" description="Polar residues" evidence="1">
    <location>
        <begin position="64"/>
        <end position="73"/>
    </location>
</feature>
<keyword evidence="3" id="KW-1185">Reference proteome</keyword>
<proteinExistence type="predicted"/>
<feature type="compositionally biased region" description="Basic and acidic residues" evidence="1">
    <location>
        <begin position="76"/>
        <end position="86"/>
    </location>
</feature>
<reference evidence="2 3" key="1">
    <citation type="submission" date="2018-07" db="EMBL/GenBank/DDBJ databases">
        <title>Complete sequence of phage GP4.</title>
        <authorList>
            <person name="Wang R."/>
            <person name="Tong Y."/>
            <person name="Liu H."/>
        </authorList>
    </citation>
    <scope>NUCLEOTIDE SEQUENCE [LARGE SCALE GENOMIC DNA]</scope>
</reference>
<dbReference type="Proteomes" id="UP000259464">
    <property type="component" value="Segment"/>
</dbReference>
<accession>A0A345GTW4</accession>
<evidence type="ECO:0000313" key="3">
    <source>
        <dbReference type="Proteomes" id="UP000259464"/>
    </source>
</evidence>
<dbReference type="RefSeq" id="YP_010078765.1">
    <property type="nucleotide sequence ID" value="NC_054964.1"/>
</dbReference>
<sequence length="138" mass="15838">MTDAFFQGLMMDHTNNGGPAFPIPGLQNDSDFNGMTLRDYFIAHAPAEPQAWFEPKMPTPRPQLPTSSSLSEADQSDWHDERLDHDPEGCSAELHAFAEARRNYDRTVRAWDREYSKQWCIQWPAAWADEQLRAREAA</sequence>
<organism evidence="2 3">
    <name type="scientific">Ralstonia phage GP4</name>
    <dbReference type="NCBI Taxonomy" id="2282904"/>
    <lineage>
        <taxon>Viruses</taxon>
        <taxon>Duplodnaviria</taxon>
        <taxon>Heunggongvirae</taxon>
        <taxon>Uroviricota</taxon>
        <taxon>Caudoviricetes</taxon>
        <taxon>Gervaisevirus</taxon>
        <taxon>Gervaisevirus GP4</taxon>
    </lineage>
</organism>